<dbReference type="InterPro" id="IPR014166">
    <property type="entry name" value="Tol-Pal_acyl-CoA_thioesterase"/>
</dbReference>
<dbReference type="EMBL" id="QQNB01000003">
    <property type="protein sequence ID" value="RDE04608.1"/>
    <property type="molecule type" value="Genomic_DNA"/>
</dbReference>
<evidence type="ECO:0000313" key="4">
    <source>
        <dbReference type="Proteomes" id="UP000253918"/>
    </source>
</evidence>
<proteinExistence type="inferred from homology"/>
<dbReference type="RefSeq" id="WP_114688344.1">
    <property type="nucleotide sequence ID" value="NZ_QQNB01000003.1"/>
</dbReference>
<dbReference type="InterPro" id="IPR029069">
    <property type="entry name" value="HotDog_dom_sf"/>
</dbReference>
<dbReference type="InterPro" id="IPR050563">
    <property type="entry name" value="4-hydroxybenzoyl-CoA_TE"/>
</dbReference>
<accession>A0A369VQD3</accession>
<dbReference type="PANTHER" id="PTHR31793:SF37">
    <property type="entry name" value="ACYL-COA THIOESTER HYDROLASE YBGC"/>
    <property type="match status" value="1"/>
</dbReference>
<comment type="caution">
    <text evidence="3">The sequence shown here is derived from an EMBL/GenBank/DDBJ whole genome shotgun (WGS) entry which is preliminary data.</text>
</comment>
<dbReference type="FunFam" id="3.10.129.10:FF:000004">
    <property type="entry name" value="Tol-pal system-associated acyl-CoA thioesterase"/>
    <property type="match status" value="1"/>
</dbReference>
<dbReference type="NCBIfam" id="TIGR02799">
    <property type="entry name" value="thio_ybgC"/>
    <property type="match status" value="1"/>
</dbReference>
<dbReference type="OrthoDB" id="9808429at2"/>
<comment type="similarity">
    <text evidence="1">Belongs to the 4-hydroxybenzoyl-CoA thioesterase family.</text>
</comment>
<dbReference type="GO" id="GO:0047617">
    <property type="term" value="F:fatty acyl-CoA hydrolase activity"/>
    <property type="evidence" value="ECO:0007669"/>
    <property type="project" value="TreeGrafter"/>
</dbReference>
<sequence length="160" mass="17835">MESRASDSPATGRFVGREHRFPIRIYFEDTDLSGVVYHANYLRYMERARSDMLRLAGIDQRAFHDAGEGAYAVSAMALRFRRPARLDDALLVVSELIEVRAASVDIQQTVRRGAEVLVEAEVTAALVSPSGRPRRQPAAWLDIYHGLARAPDHQGVTEGQ</sequence>
<dbReference type="AlphaFoldDB" id="A0A369VQD3"/>
<dbReference type="InterPro" id="IPR008272">
    <property type="entry name" value="HB-CoA_thioesterase_AS"/>
</dbReference>
<dbReference type="PROSITE" id="PS01328">
    <property type="entry name" value="4HBCOA_THIOESTERASE"/>
    <property type="match status" value="1"/>
</dbReference>
<dbReference type="CDD" id="cd00586">
    <property type="entry name" value="4HBT"/>
    <property type="match status" value="1"/>
</dbReference>
<dbReference type="Gene3D" id="3.10.129.10">
    <property type="entry name" value="Hotdog Thioesterase"/>
    <property type="match status" value="1"/>
</dbReference>
<name>A0A369VQD3_9SPHN</name>
<dbReference type="NCBIfam" id="TIGR00051">
    <property type="entry name" value="YbgC/FadM family acyl-CoA thioesterase"/>
    <property type="match status" value="1"/>
</dbReference>
<evidence type="ECO:0000313" key="3">
    <source>
        <dbReference type="EMBL" id="RDE04608.1"/>
    </source>
</evidence>
<dbReference type="InterPro" id="IPR006684">
    <property type="entry name" value="YbgC/YbaW"/>
</dbReference>
<keyword evidence="2" id="KW-0378">Hydrolase</keyword>
<gene>
    <name evidence="3" type="primary">ybgC</name>
    <name evidence="3" type="ORF">DVW87_13485</name>
</gene>
<protein>
    <submittedName>
        <fullName evidence="3">Tol-pal system-associated acyl-CoA thioesterase</fullName>
    </submittedName>
</protein>
<evidence type="ECO:0000256" key="1">
    <source>
        <dbReference type="ARBA" id="ARBA00005953"/>
    </source>
</evidence>
<keyword evidence="4" id="KW-1185">Reference proteome</keyword>
<dbReference type="Proteomes" id="UP000253918">
    <property type="component" value="Unassembled WGS sequence"/>
</dbReference>
<dbReference type="PANTHER" id="PTHR31793">
    <property type="entry name" value="4-HYDROXYBENZOYL-COA THIOESTERASE FAMILY MEMBER"/>
    <property type="match status" value="1"/>
</dbReference>
<reference evidence="3 4" key="1">
    <citation type="submission" date="2018-07" db="EMBL/GenBank/DDBJ databases">
        <title>a novel species of Sphingomonas isolated from the rhizosphere soil of Araceae plant.</title>
        <authorList>
            <person name="Zhiyong W."/>
            <person name="Qinglan Z."/>
            <person name="Zhiwei F."/>
            <person name="Ding X."/>
            <person name="Gejiao W."/>
            <person name="Shixue Z."/>
        </authorList>
    </citation>
    <scope>NUCLEOTIDE SEQUENCE [LARGE SCALE GENOMIC DNA]</scope>
    <source>
        <strain evidence="3 4">WZY 27</strain>
    </source>
</reference>
<evidence type="ECO:0000256" key="2">
    <source>
        <dbReference type="ARBA" id="ARBA00022801"/>
    </source>
</evidence>
<dbReference type="Pfam" id="PF13279">
    <property type="entry name" value="4HBT_2"/>
    <property type="match status" value="1"/>
</dbReference>
<organism evidence="3 4">
    <name type="scientific">Sphingomonas aracearum</name>
    <dbReference type="NCBI Taxonomy" id="2283317"/>
    <lineage>
        <taxon>Bacteria</taxon>
        <taxon>Pseudomonadati</taxon>
        <taxon>Pseudomonadota</taxon>
        <taxon>Alphaproteobacteria</taxon>
        <taxon>Sphingomonadales</taxon>
        <taxon>Sphingomonadaceae</taxon>
        <taxon>Sphingomonas</taxon>
    </lineage>
</organism>
<dbReference type="SUPFAM" id="SSF54637">
    <property type="entry name" value="Thioesterase/thiol ester dehydrase-isomerase"/>
    <property type="match status" value="1"/>
</dbReference>
<dbReference type="PIRSF" id="PIRSF003230">
    <property type="entry name" value="YbgC"/>
    <property type="match status" value="1"/>
</dbReference>